<dbReference type="OrthoDB" id="4378831at2"/>
<keyword evidence="3" id="KW-1185">Reference proteome</keyword>
<dbReference type="STRING" id="576117.SAMN04488138_101120"/>
<dbReference type="AlphaFoldDB" id="A0A1I3MRL1"/>
<evidence type="ECO:0000259" key="1">
    <source>
        <dbReference type="Pfam" id="PF09994"/>
    </source>
</evidence>
<sequence>MDQRTSFFSRLGPLFKFRKRVRTSGGHHSRGPLTHVILMDGTLSSLQSGFETNTGLTYKLCSESAQGANMLVRYEAGIQWANWRDTMDVIEGRGINQQIQRVYGALASRYRTGDRIFLFGYSRGAYAVRSLSGLIDMIGLLRPEAATERNTRVAFRHYQMAPHSTAAQAFSKAHCHDKVAIEFLGVWDTVAAVGLHMPLLWRYSSVFHEFHTLRPAPCIKHVYHALAYHERRRAYAPVMFETNPDAPDQVLQQMWFPGTHGDVGGQLSGYNPERRLSNAALVWMLDKAEQAGLDLPEGWRMRYLADPHGPSIGLNRGWGKFFWLRERRVVGRDPSEILHPALKA</sequence>
<evidence type="ECO:0000313" key="2">
    <source>
        <dbReference type="EMBL" id="SFI99633.1"/>
    </source>
</evidence>
<dbReference type="EMBL" id="FORY01000001">
    <property type="protein sequence ID" value="SFI99633.1"/>
    <property type="molecule type" value="Genomic_DNA"/>
</dbReference>
<dbReference type="RefSeq" id="WP_066603045.1">
    <property type="nucleotide sequence ID" value="NZ_FORY01000001.1"/>
</dbReference>
<organism evidence="2 3">
    <name type="scientific">Celeribacter halophilus</name>
    <dbReference type="NCBI Taxonomy" id="576117"/>
    <lineage>
        <taxon>Bacteria</taxon>
        <taxon>Pseudomonadati</taxon>
        <taxon>Pseudomonadota</taxon>
        <taxon>Alphaproteobacteria</taxon>
        <taxon>Rhodobacterales</taxon>
        <taxon>Roseobacteraceae</taxon>
        <taxon>Celeribacter</taxon>
    </lineage>
</organism>
<dbReference type="GeneID" id="98663594"/>
<proteinExistence type="predicted"/>
<dbReference type="PANTHER" id="PTHR33840">
    <property type="match status" value="1"/>
</dbReference>
<feature type="domain" description="T6SS Phospholipase effector Tle1-like catalytic" evidence="1">
    <location>
        <begin position="35"/>
        <end position="286"/>
    </location>
</feature>
<evidence type="ECO:0000313" key="3">
    <source>
        <dbReference type="Proteomes" id="UP000183299"/>
    </source>
</evidence>
<dbReference type="Proteomes" id="UP000183299">
    <property type="component" value="Unassembled WGS sequence"/>
</dbReference>
<name>A0A1I3MRL1_9RHOB</name>
<reference evidence="2 3" key="1">
    <citation type="submission" date="2016-10" db="EMBL/GenBank/DDBJ databases">
        <authorList>
            <person name="de Groot N.N."/>
        </authorList>
    </citation>
    <scope>NUCLEOTIDE SEQUENCE [LARGE SCALE GENOMIC DNA]</scope>
    <source>
        <strain evidence="2 3">CGMCC 1.8891</strain>
    </source>
</reference>
<dbReference type="InterPro" id="IPR018712">
    <property type="entry name" value="Tle1-like_cat"/>
</dbReference>
<dbReference type="PANTHER" id="PTHR33840:SF1">
    <property type="entry name" value="TLE1 PHOSPHOLIPASE DOMAIN-CONTAINING PROTEIN"/>
    <property type="match status" value="1"/>
</dbReference>
<protein>
    <submittedName>
        <fullName evidence="2">Uncharacterized alpha/beta hydrolase domain</fullName>
    </submittedName>
</protein>
<accession>A0A1I3MRL1</accession>
<dbReference type="GO" id="GO:0016787">
    <property type="term" value="F:hydrolase activity"/>
    <property type="evidence" value="ECO:0007669"/>
    <property type="project" value="UniProtKB-KW"/>
</dbReference>
<keyword evidence="2" id="KW-0378">Hydrolase</keyword>
<gene>
    <name evidence="2" type="ORF">SAMN04488138_101120</name>
</gene>
<dbReference type="Pfam" id="PF09994">
    <property type="entry name" value="T6SS_Tle1-like_cat"/>
    <property type="match status" value="1"/>
</dbReference>